<dbReference type="AlphaFoldDB" id="A0A0K0GJM2"/>
<evidence type="ECO:0000313" key="2">
    <source>
        <dbReference type="Proteomes" id="UP000001740"/>
    </source>
</evidence>
<dbReference type="KEGG" id="xop:PXO_05825"/>
<dbReference type="HOGENOM" id="CLU_3350495_0_0_6"/>
<protein>
    <submittedName>
        <fullName evidence="1">Periplasmic putrescine-binding protein permease protein</fullName>
    </submittedName>
</protein>
<name>A0A0K0GJM2_XANOP</name>
<accession>A0A0K0GJM2</accession>
<sequence length="37" mass="4255">MQWMRSGGFSGATTYAINSPEVDRLYTRLWTDTKTGR</sequence>
<gene>
    <name evidence="1" type="ordered locus">PXO_05825</name>
</gene>
<proteinExistence type="predicted"/>
<dbReference type="Proteomes" id="UP000001740">
    <property type="component" value="Chromosome"/>
</dbReference>
<organism evidence="1 2">
    <name type="scientific">Xanthomonas oryzae pv. oryzae (strain PXO99A)</name>
    <dbReference type="NCBI Taxonomy" id="360094"/>
    <lineage>
        <taxon>Bacteria</taxon>
        <taxon>Pseudomonadati</taxon>
        <taxon>Pseudomonadota</taxon>
        <taxon>Gammaproteobacteria</taxon>
        <taxon>Lysobacterales</taxon>
        <taxon>Lysobacteraceae</taxon>
        <taxon>Xanthomonas</taxon>
    </lineage>
</organism>
<dbReference type="EMBL" id="CP000967">
    <property type="protein sequence ID" value="ACD58503.1"/>
    <property type="molecule type" value="Genomic_DNA"/>
</dbReference>
<reference evidence="1 2" key="1">
    <citation type="journal article" date="2008" name="BMC Genomics">
        <title>Genome sequence and rapid evolution of the rice pathogen Xanthomonas oryzae pv. oryzae PXO99A.</title>
        <authorList>
            <person name="Salzberg S.L."/>
            <person name="Sommer D.D."/>
            <person name="Schatz M.C."/>
            <person name="Phillippy A.M."/>
            <person name="Rabinowicz P.D."/>
            <person name="Tsuge S."/>
            <person name="Furutani A."/>
            <person name="Ochiai H."/>
            <person name="Delcher A.L."/>
            <person name="Kelley D."/>
            <person name="Madupu R."/>
            <person name="Puiu D."/>
            <person name="Radune D."/>
            <person name="Shumway M."/>
            <person name="Trapnell C."/>
            <person name="Aparna G."/>
            <person name="Jha G."/>
            <person name="Pandey A."/>
            <person name="Patil P.B."/>
            <person name="Ishihara H."/>
            <person name="Meyer D.F."/>
            <person name="Szurek B."/>
            <person name="Verdier V."/>
            <person name="Koebnik R."/>
            <person name="Dow J.M."/>
            <person name="Ryan R.P."/>
            <person name="Hirata H."/>
            <person name="Tsuyumu S."/>
            <person name="Won Lee S."/>
            <person name="Seo Y.S."/>
            <person name="Sriariyanum M."/>
            <person name="Ronald P.C."/>
            <person name="Sonti R.V."/>
            <person name="Van Sluys M.A."/>
            <person name="Leach J.E."/>
            <person name="White F.F."/>
            <person name="Bogdanove A.J."/>
        </authorList>
    </citation>
    <scope>NUCLEOTIDE SEQUENCE [LARGE SCALE GENOMIC DNA]</scope>
    <source>
        <strain evidence="1 2">PXO99A</strain>
    </source>
</reference>
<evidence type="ECO:0000313" key="1">
    <source>
        <dbReference type="EMBL" id="ACD58503.1"/>
    </source>
</evidence>